<reference evidence="2" key="1">
    <citation type="submission" date="2020-02" db="EMBL/GenBank/DDBJ databases">
        <authorList>
            <person name="Meier V. D."/>
        </authorList>
    </citation>
    <scope>NUCLEOTIDE SEQUENCE</scope>
    <source>
        <strain evidence="2">AVDCRST_MAG18</strain>
    </source>
</reference>
<organism evidence="2">
    <name type="scientific">uncultured Thermomicrobiales bacterium</name>
    <dbReference type="NCBI Taxonomy" id="1645740"/>
    <lineage>
        <taxon>Bacteria</taxon>
        <taxon>Pseudomonadati</taxon>
        <taxon>Thermomicrobiota</taxon>
        <taxon>Thermomicrobia</taxon>
        <taxon>Thermomicrobiales</taxon>
        <taxon>environmental samples</taxon>
    </lineage>
</organism>
<accession>A0A6J4VV60</accession>
<dbReference type="EMBL" id="CADCWN010000362">
    <property type="protein sequence ID" value="CAA9588935.1"/>
    <property type="molecule type" value="Genomic_DNA"/>
</dbReference>
<sequence length="115" mass="12594">DPHPFRCPRLARGGSHRHAAWHERVGAAGAGGARARSPRGRPLRVPWAQRRSGKNPLARRARDVALREAVGARAVPVAERDGRRGFHLRLAAVLHARRDRLEEPALHAQAAGRGL</sequence>
<name>A0A6J4VV60_9BACT</name>
<proteinExistence type="predicted"/>
<feature type="non-terminal residue" evidence="2">
    <location>
        <position position="1"/>
    </location>
</feature>
<protein>
    <submittedName>
        <fullName evidence="2">Mobile element protein</fullName>
    </submittedName>
</protein>
<feature type="non-terminal residue" evidence="2">
    <location>
        <position position="115"/>
    </location>
</feature>
<feature type="region of interest" description="Disordered" evidence="1">
    <location>
        <begin position="1"/>
        <end position="60"/>
    </location>
</feature>
<evidence type="ECO:0000256" key="1">
    <source>
        <dbReference type="SAM" id="MobiDB-lite"/>
    </source>
</evidence>
<evidence type="ECO:0000313" key="2">
    <source>
        <dbReference type="EMBL" id="CAA9588935.1"/>
    </source>
</evidence>
<gene>
    <name evidence="2" type="ORF">AVDCRST_MAG18-4496</name>
</gene>
<dbReference type="AlphaFoldDB" id="A0A6J4VV60"/>